<dbReference type="EMBL" id="JBELOE010000239">
    <property type="protein sequence ID" value="MER2492949.1"/>
    <property type="molecule type" value="Genomic_DNA"/>
</dbReference>
<dbReference type="Proteomes" id="UP001467690">
    <property type="component" value="Unassembled WGS sequence"/>
</dbReference>
<accession>A0ABV1RJ33</accession>
<name>A0ABV1RJ33_9ALTE</name>
<evidence type="ECO:0000313" key="2">
    <source>
        <dbReference type="Proteomes" id="UP001467690"/>
    </source>
</evidence>
<proteinExistence type="predicted"/>
<dbReference type="Pfam" id="PF12069">
    <property type="entry name" value="DUF3549"/>
    <property type="match status" value="1"/>
</dbReference>
<dbReference type="InterPro" id="IPR021936">
    <property type="entry name" value="DUF3549"/>
</dbReference>
<protein>
    <submittedName>
        <fullName evidence="1">DUF3549 family protein</fullName>
    </submittedName>
</protein>
<comment type="caution">
    <text evidence="1">The sequence shown here is derived from an EMBL/GenBank/DDBJ whole genome shotgun (WGS) entry which is preliminary data.</text>
</comment>
<gene>
    <name evidence="1" type="ORF">ABS311_13785</name>
</gene>
<evidence type="ECO:0000313" key="1">
    <source>
        <dbReference type="EMBL" id="MER2492949.1"/>
    </source>
</evidence>
<keyword evidence="2" id="KW-1185">Reference proteome</keyword>
<sequence length="346" mass="39818">MSEVSSLFQLIQYAGCDYCVFDTGRRVSEINKETFEQFEKGLIPYPTPIQQSARFALVYWPLANPSNPFIWFLNLPLDEESQVIAGSRNHFVAIIQEAMGQSFAENSNEEQQKLPDNPYIKLPDSNKIAVVNAAVKRKLNQDTSTQMQACLDYLMHEKLENWRTLSVQGWADLLSKLDDPKIQSLFDKHFFDLPDEMLQEITPLIEHHRLSRALNNRLLKTLKSTSEFNVQSIQYLRCISAYSDLPPFIEWLTEQLQSNKENLTDDFYALIAGRCWNALQDPLVLSMYLENIAELKQASFSALFKDLVSLPAIRRPILAMMQNPNALIKTRKAVTTMIREQYGTTH</sequence>
<dbReference type="RefSeq" id="WP_143872322.1">
    <property type="nucleotide sequence ID" value="NZ_CP041660.1"/>
</dbReference>
<organism evidence="1 2">
    <name type="scientific">Catenovulum sediminis</name>
    <dbReference type="NCBI Taxonomy" id="1740262"/>
    <lineage>
        <taxon>Bacteria</taxon>
        <taxon>Pseudomonadati</taxon>
        <taxon>Pseudomonadota</taxon>
        <taxon>Gammaproteobacteria</taxon>
        <taxon>Alteromonadales</taxon>
        <taxon>Alteromonadaceae</taxon>
        <taxon>Catenovulum</taxon>
    </lineage>
</organism>
<reference evidence="1 2" key="1">
    <citation type="submission" date="2024-06" db="EMBL/GenBank/DDBJ databases">
        <authorList>
            <person name="Chen R.Y."/>
        </authorList>
    </citation>
    <scope>NUCLEOTIDE SEQUENCE [LARGE SCALE GENOMIC DNA]</scope>
    <source>
        <strain evidence="1 2">D2</strain>
    </source>
</reference>